<name>A0A8T8SG28_9BASI</name>
<reference evidence="3" key="1">
    <citation type="submission" date="2016-04" db="EMBL/GenBank/DDBJ databases">
        <authorList>
            <person name="Nguyen H.D."/>
            <person name="Kesanakurti P."/>
            <person name="Cullis J."/>
            <person name="Levesque C.A."/>
            <person name="Hambleton S."/>
        </authorList>
    </citation>
    <scope>NUCLEOTIDE SEQUENCE</scope>
    <source>
        <strain evidence="3">DAOMC 238032</strain>
    </source>
</reference>
<proteinExistence type="predicted"/>
<gene>
    <name evidence="3" type="ORF">A4X03_0g8703</name>
    <name evidence="2" type="ORF">JKIAZH3_G1106</name>
</gene>
<dbReference type="EMBL" id="LWDD02002808">
    <property type="protein sequence ID" value="KAE8239111.1"/>
    <property type="molecule type" value="Genomic_DNA"/>
</dbReference>
<evidence type="ECO:0000313" key="2">
    <source>
        <dbReference type="EMBL" id="CAD6906006.1"/>
    </source>
</evidence>
<evidence type="ECO:0000256" key="1">
    <source>
        <dbReference type="SAM" id="MobiDB-lite"/>
    </source>
</evidence>
<dbReference type="AlphaFoldDB" id="A0A8T8SG28"/>
<reference evidence="2" key="3">
    <citation type="submission" date="2020-10" db="EMBL/GenBank/DDBJ databases">
        <authorList>
            <person name="Sedaghatjoo S."/>
        </authorList>
    </citation>
    <scope>NUCLEOTIDE SEQUENCE</scope>
    <source>
        <strain evidence="2">AZH3</strain>
    </source>
</reference>
<organism evidence="3 4">
    <name type="scientific">Tilletia caries</name>
    <name type="common">wheat bunt fungus</name>
    <dbReference type="NCBI Taxonomy" id="13290"/>
    <lineage>
        <taxon>Eukaryota</taxon>
        <taxon>Fungi</taxon>
        <taxon>Dikarya</taxon>
        <taxon>Basidiomycota</taxon>
        <taxon>Ustilaginomycotina</taxon>
        <taxon>Exobasidiomycetes</taxon>
        <taxon>Tilletiales</taxon>
        <taxon>Tilletiaceae</taxon>
        <taxon>Tilletia</taxon>
    </lineage>
</organism>
<evidence type="ECO:0000313" key="4">
    <source>
        <dbReference type="Proteomes" id="UP000077671"/>
    </source>
</evidence>
<dbReference type="EMBL" id="CAJHJG010000805">
    <property type="protein sequence ID" value="CAD6906006.1"/>
    <property type="molecule type" value="Genomic_DNA"/>
</dbReference>
<keyword evidence="5" id="KW-1185">Reference proteome</keyword>
<reference evidence="3" key="2">
    <citation type="journal article" date="2019" name="IMA Fungus">
        <title>Genome sequencing and comparison of five Tilletia species to identify candidate genes for the detection of regulated species infecting wheat.</title>
        <authorList>
            <person name="Nguyen H.D.T."/>
            <person name="Sultana T."/>
            <person name="Kesanakurti P."/>
            <person name="Hambleton S."/>
        </authorList>
    </citation>
    <scope>NUCLEOTIDE SEQUENCE</scope>
    <source>
        <strain evidence="3">DAOMC 238032</strain>
    </source>
</reference>
<comment type="caution">
    <text evidence="3">The sequence shown here is derived from an EMBL/GenBank/DDBJ whole genome shotgun (WGS) entry which is preliminary data.</text>
</comment>
<evidence type="ECO:0000313" key="3">
    <source>
        <dbReference type="EMBL" id="KAE8239111.1"/>
    </source>
</evidence>
<evidence type="ECO:0000313" key="5">
    <source>
        <dbReference type="Proteomes" id="UP000836402"/>
    </source>
</evidence>
<sequence length="88" mass="9079">MTAANVISGFANTGMRPFTGLAAIPPANFIEDKKTDEVLEELVDETNCADECVDTLWALGPAAHAQSKGVAPAGGKRDGTPAVSRGHV</sequence>
<accession>A0A8T8SG28</accession>
<feature type="region of interest" description="Disordered" evidence="1">
    <location>
        <begin position="64"/>
        <end position="88"/>
    </location>
</feature>
<dbReference type="Proteomes" id="UP000077671">
    <property type="component" value="Unassembled WGS sequence"/>
</dbReference>
<protein>
    <submittedName>
        <fullName evidence="3">Uncharacterized protein</fullName>
    </submittedName>
</protein>
<dbReference type="Proteomes" id="UP000836402">
    <property type="component" value="Unassembled WGS sequence"/>
</dbReference>